<keyword evidence="1" id="KW-0812">Transmembrane</keyword>
<sequence>MKLKTQTARKILRAFDIATVLLIALALAGTLLALPAQQHVQAATQSPQATAEECQELPDELKQSCLAGHLYVSAYKNENPKIQNPIAKQNLLFFYTPPESTVGNQNIRSLWTAMITVVDGLAVVAIIMTGIRVIFAGITFRFAKAVEELPGILLALIAAHVSLFFITVLVDLQNSLTGGIYTVAEYSNSIQRSGSGFGTGDEKTMELHVLFPTYNEEDKDHFEKEGKDKYKSMTPEQAAKLWHAPNTDETLQKMKGKSCTWSKTSFDQYGRWVLFDDDGNYKEGGVYSILHRRVELLYEYDGKKVPAATRQQLDAIFPQLENDMEMLKDTTDTLAWYRHFDEWDQLVDNAWDTYGTDIPKDIKRMMGEQEGGGEYRVRQYMNSLVQGEPRQVNSFGDTLYYSCQDDATSSKSFQLVPDNLRFEDLFKNLQELGKGLHVVRKLLALMLLAQMIIRLFFINLYVITAPIGLACWALPGKVGQGVTRLWLSGFLSTLMVQFVMVVALIITQVMLGNVMHFAGGTPSNTVGGLDENVWVDLMCVACLWFIIRIPALLGTAPMRTMVEAGQMMGQVVGTTMAMQMAELQMGLQAIGGAISGLAAAR</sequence>
<name>A0A455SKL2_9CHLR</name>
<dbReference type="EMBL" id="AP019376">
    <property type="protein sequence ID" value="BBH87489.1"/>
    <property type="molecule type" value="Genomic_DNA"/>
</dbReference>
<reference evidence="2" key="1">
    <citation type="submission" date="2018-12" db="EMBL/GenBank/DDBJ databases">
        <title>Novel natural products biosynthetic potential of the class Ktedonobacteria.</title>
        <authorList>
            <person name="Zheng Y."/>
            <person name="Saitou A."/>
            <person name="Wang C.M."/>
            <person name="Toyoda A."/>
            <person name="Minakuchi Y."/>
            <person name="Sekiguchi Y."/>
            <person name="Ueda K."/>
            <person name="Takano H."/>
            <person name="Sakai Y."/>
            <person name="Yokota A."/>
            <person name="Yabe S."/>
        </authorList>
    </citation>
    <scope>NUCLEOTIDE SEQUENCE</scope>
    <source>
        <strain evidence="2">COM3</strain>
    </source>
</reference>
<protein>
    <submittedName>
        <fullName evidence="2">Uncharacterized protein</fullName>
    </submittedName>
</protein>
<proteinExistence type="predicted"/>
<feature type="transmembrane region" description="Helical" evidence="1">
    <location>
        <begin position="152"/>
        <end position="170"/>
    </location>
</feature>
<evidence type="ECO:0000313" key="2">
    <source>
        <dbReference type="EMBL" id="BBH87489.1"/>
    </source>
</evidence>
<keyword evidence="1" id="KW-1133">Transmembrane helix</keyword>
<feature type="transmembrane region" description="Helical" evidence="1">
    <location>
        <begin position="110"/>
        <end position="140"/>
    </location>
</feature>
<evidence type="ECO:0000256" key="1">
    <source>
        <dbReference type="SAM" id="Phobius"/>
    </source>
</evidence>
<feature type="transmembrane region" description="Helical" evidence="1">
    <location>
        <begin position="533"/>
        <end position="553"/>
    </location>
</feature>
<feature type="transmembrane region" description="Helical" evidence="1">
    <location>
        <begin position="486"/>
        <end position="513"/>
    </location>
</feature>
<accession>A0A455SKL2</accession>
<dbReference type="AlphaFoldDB" id="A0A455SKL2"/>
<gene>
    <name evidence="2" type="ORF">KTC_22400</name>
</gene>
<feature type="transmembrane region" description="Helical" evidence="1">
    <location>
        <begin position="451"/>
        <end position="474"/>
    </location>
</feature>
<keyword evidence="1" id="KW-0472">Membrane</keyword>
<organism evidence="2">
    <name type="scientific">Thermosporothrix sp. COM3</name>
    <dbReference type="NCBI Taxonomy" id="2490863"/>
    <lineage>
        <taxon>Bacteria</taxon>
        <taxon>Bacillati</taxon>
        <taxon>Chloroflexota</taxon>
        <taxon>Ktedonobacteria</taxon>
        <taxon>Ktedonobacterales</taxon>
        <taxon>Thermosporotrichaceae</taxon>
        <taxon>Thermosporothrix</taxon>
    </lineage>
</organism>